<proteinExistence type="inferred from homology"/>
<evidence type="ECO:0000259" key="5">
    <source>
        <dbReference type="Pfam" id="PF03178"/>
    </source>
</evidence>
<protein>
    <recommendedName>
        <fullName evidence="3">DNA damage-binding protein 1</fullName>
    </recommendedName>
</protein>
<dbReference type="InterPro" id="IPR004871">
    <property type="entry name" value="RSE1/DDB1/CPSF1_C"/>
</dbReference>
<dbReference type="STRING" id="2769.R7Q826"/>
<dbReference type="EMBL" id="HG001676">
    <property type="protein sequence ID" value="CDF34189.1"/>
    <property type="molecule type" value="Genomic_DNA"/>
</dbReference>
<dbReference type="PhylomeDB" id="R7Q826"/>
<evidence type="ECO:0000259" key="7">
    <source>
        <dbReference type="Pfam" id="PF23726"/>
    </source>
</evidence>
<dbReference type="KEGG" id="ccp:CHC_T00002851001"/>
<dbReference type="GO" id="GO:0005634">
    <property type="term" value="C:nucleus"/>
    <property type="evidence" value="ECO:0007669"/>
    <property type="project" value="UniProtKB-SubCell"/>
</dbReference>
<accession>R7Q826</accession>
<dbReference type="InterPro" id="IPR011047">
    <property type="entry name" value="Quinoprotein_ADH-like_sf"/>
</dbReference>
<dbReference type="OrthoDB" id="433457at2759"/>
<dbReference type="GO" id="GO:0003676">
    <property type="term" value="F:nucleic acid binding"/>
    <property type="evidence" value="ECO:0007669"/>
    <property type="project" value="InterPro"/>
</dbReference>
<evidence type="ECO:0000256" key="1">
    <source>
        <dbReference type="ARBA" id="ARBA00004123"/>
    </source>
</evidence>
<organism evidence="8 9">
    <name type="scientific">Chondrus crispus</name>
    <name type="common">Carrageen Irish moss</name>
    <name type="synonym">Polymorpha crispa</name>
    <dbReference type="NCBI Taxonomy" id="2769"/>
    <lineage>
        <taxon>Eukaryota</taxon>
        <taxon>Rhodophyta</taxon>
        <taxon>Florideophyceae</taxon>
        <taxon>Rhodymeniophycidae</taxon>
        <taxon>Gigartinales</taxon>
        <taxon>Gigartinaceae</taxon>
        <taxon>Chondrus</taxon>
    </lineage>
</organism>
<dbReference type="Pfam" id="PF23726">
    <property type="entry name" value="Beta-prop_RSE1_2nd"/>
    <property type="match status" value="1"/>
</dbReference>
<dbReference type="GeneID" id="17321723"/>
<dbReference type="AlphaFoldDB" id="R7Q826"/>
<evidence type="ECO:0000256" key="3">
    <source>
        <dbReference type="ARBA" id="ARBA00014577"/>
    </source>
</evidence>
<dbReference type="InterPro" id="IPR050358">
    <property type="entry name" value="RSE1/DDB1/CFT1"/>
</dbReference>
<keyword evidence="4" id="KW-0539">Nucleus</keyword>
<name>R7Q826_CHOCR</name>
<dbReference type="Gramene" id="CDF34189">
    <property type="protein sequence ID" value="CDF34189"/>
    <property type="gene ID" value="CHC_T00002851001"/>
</dbReference>
<dbReference type="Gene3D" id="2.130.10.10">
    <property type="entry name" value="YVTN repeat-like/Quinoprotein amine dehydrogenase"/>
    <property type="match status" value="3"/>
</dbReference>
<comment type="similarity">
    <text evidence="2">Belongs to the DDB1 family.</text>
</comment>
<evidence type="ECO:0000256" key="4">
    <source>
        <dbReference type="ARBA" id="ARBA00023242"/>
    </source>
</evidence>
<dbReference type="PANTHER" id="PTHR10644">
    <property type="entry name" value="DNA REPAIR/RNA PROCESSING CPSF FAMILY"/>
    <property type="match status" value="1"/>
</dbReference>
<dbReference type="InterPro" id="IPR015943">
    <property type="entry name" value="WD40/YVTN_repeat-like_dom_sf"/>
</dbReference>
<dbReference type="SUPFAM" id="SSF50998">
    <property type="entry name" value="Quinoprotein alcohol dehydrogenase-like"/>
    <property type="match status" value="1"/>
</dbReference>
<dbReference type="Pfam" id="PF10433">
    <property type="entry name" value="Beta-prop_RSE1_1st"/>
    <property type="match status" value="1"/>
</dbReference>
<evidence type="ECO:0000313" key="8">
    <source>
        <dbReference type="EMBL" id="CDF34189.1"/>
    </source>
</evidence>
<dbReference type="Proteomes" id="UP000012073">
    <property type="component" value="Unassembled WGS sequence"/>
</dbReference>
<gene>
    <name evidence="8" type="ORF">CHC_T00002851001</name>
</gene>
<dbReference type="InterPro" id="IPR058543">
    <property type="entry name" value="Beta-prop_RSE1/DDB1/CPSF1_2nd"/>
</dbReference>
<dbReference type="Pfam" id="PF03178">
    <property type="entry name" value="CPSF_A"/>
    <property type="match status" value="1"/>
</dbReference>
<evidence type="ECO:0000313" key="9">
    <source>
        <dbReference type="Proteomes" id="UP000012073"/>
    </source>
</evidence>
<feature type="domain" description="RSE1/DDB1/CPSF1 first beta-propeller" evidence="6">
    <location>
        <begin position="14"/>
        <end position="331"/>
    </location>
</feature>
<keyword evidence="9" id="KW-1185">Reference proteome</keyword>
<sequence length="1145" mass="124947">MYNYLVTAHKHSGVSHTAVGNFLSPDHRNLLVAKVHYIQVYNITPEGLVCAVELPIFGTISVMKLIRMPHDTQHHLVILTEKEKLCILRWNLEENRCHVVSTGNMHDEYAVTEAQEKIGIVDPNGRCIALCLRQNLLKIIPTSGDADRTAFNVRMRESSVMDMVFLHGRPHPTIAVIFGRDKVNAIRTYEISIHDQDIRLCEPEKTNLDLSYVKMVAVPQPYGGVLVFGDDAIIYLSPEGDEVKQPIDATIINAVGQIDDEGTRYLVGDHKGQLMMLMLVEGPSRAAVLQLKVDVLGETSAARSISYLDSGFVYIGSRSGDSQLIRLGRPGNSEMGSLVDVVQSYTHLGPVVDFCIVKGMGYLRQGQGQVVTCSGLAKDGSLRIIRNGIGISEQASVELPGIKDMYSLRRHFGDRYHSYLLQSFTSATRVLELIGAHEMAPASLPGFDESSPTLHAANMLGDILVQVTANGVHVTDCQTMTPQPALAWLPPTDVRVSIASGNATQLLLATTGGNLIYLAVDVEKKTVVEVSHVKMENEIACVNCNYLKVSSKMTDVAEKKEDQQMAFVGAVGLWAEVNECPVVKLVALPSLATIHTVELGGDVIARCVLLCSMEGRHYLLVALGDGCLLTYSVNAETAAAAAASGDPDVQSTMNTPSVVSERRKLSVGTQPADLSIFKSRGSDHVFAACDRPTVVYAATGGGKLLISNVNLQEVTRVCGFDTAAFPDCLAIATEDCLHLGAVDEIQKLHISTVPLHEQPRRIAHMESARVFAVLTESTHIDENGDETLEQFVRTIDDTRYDTIDKYRLKPMEIGSAILATTFKNDNINPDEQFLVVGTGFEKPEQEDADEGRILIFRLLDGKPVLVSELQTKGPTHCFCSFDGMFLAGTGPEVRLFSVSAGKDGVITTKIEDKHHGHILGLQLARRGDFILVGDLIKSIMVLTCKKVGETYQLEEVARDYGATMVMALEMLDDDVYVVAEHGKHLLTYQRNSYAATDAERGRLERIGQFHLGSRVNSIQHGSLVMQMTDNEGPATKTLIFGTPDGTLGVIACIKPAIYEFFLALQNAMATLIPGVGGLSHADWRAMTQETPPSTAPAKNFVDGDLIERFLDLSMAQMSKVSSMVSVPVDELVQKVEEMQRLHGAG</sequence>
<comment type="subcellular location">
    <subcellularLocation>
        <location evidence="1">Nucleus</location>
    </subcellularLocation>
</comment>
<evidence type="ECO:0000259" key="6">
    <source>
        <dbReference type="Pfam" id="PF10433"/>
    </source>
</evidence>
<evidence type="ECO:0000256" key="2">
    <source>
        <dbReference type="ARBA" id="ARBA00007453"/>
    </source>
</evidence>
<feature type="domain" description="RSE1/DDB1/CPSF1 second beta-propeller" evidence="7">
    <location>
        <begin position="391"/>
        <end position="739"/>
    </location>
</feature>
<reference evidence="9" key="1">
    <citation type="journal article" date="2013" name="Proc. Natl. Acad. Sci. U.S.A.">
        <title>Genome structure and metabolic features in the red seaweed Chondrus crispus shed light on evolution of the Archaeplastida.</title>
        <authorList>
            <person name="Collen J."/>
            <person name="Porcel B."/>
            <person name="Carre W."/>
            <person name="Ball S.G."/>
            <person name="Chaparro C."/>
            <person name="Tonon T."/>
            <person name="Barbeyron T."/>
            <person name="Michel G."/>
            <person name="Noel B."/>
            <person name="Valentin K."/>
            <person name="Elias M."/>
            <person name="Artiguenave F."/>
            <person name="Arun A."/>
            <person name="Aury J.M."/>
            <person name="Barbosa-Neto J.F."/>
            <person name="Bothwell J.H."/>
            <person name="Bouget F.Y."/>
            <person name="Brillet L."/>
            <person name="Cabello-Hurtado F."/>
            <person name="Capella-Gutierrez S."/>
            <person name="Charrier B."/>
            <person name="Cladiere L."/>
            <person name="Cock J.M."/>
            <person name="Coelho S.M."/>
            <person name="Colleoni C."/>
            <person name="Czjzek M."/>
            <person name="Da Silva C."/>
            <person name="Delage L."/>
            <person name="Denoeud F."/>
            <person name="Deschamps P."/>
            <person name="Dittami S.M."/>
            <person name="Gabaldon T."/>
            <person name="Gachon C.M."/>
            <person name="Groisillier A."/>
            <person name="Herve C."/>
            <person name="Jabbari K."/>
            <person name="Katinka M."/>
            <person name="Kloareg B."/>
            <person name="Kowalczyk N."/>
            <person name="Labadie K."/>
            <person name="Leblanc C."/>
            <person name="Lopez P.J."/>
            <person name="McLachlan D.H."/>
            <person name="Meslet-Cladiere L."/>
            <person name="Moustafa A."/>
            <person name="Nehr Z."/>
            <person name="Nyvall Collen P."/>
            <person name="Panaud O."/>
            <person name="Partensky F."/>
            <person name="Poulain J."/>
            <person name="Rensing S.A."/>
            <person name="Rousvoal S."/>
            <person name="Samson G."/>
            <person name="Symeonidi A."/>
            <person name="Weissenbach J."/>
            <person name="Zambounis A."/>
            <person name="Wincker P."/>
            <person name="Boyen C."/>
        </authorList>
    </citation>
    <scope>NUCLEOTIDE SEQUENCE [LARGE SCALE GENOMIC DNA]</scope>
    <source>
        <strain evidence="9">cv. Stackhouse</strain>
    </source>
</reference>
<dbReference type="OMA" id="HQDFLMR"/>
<dbReference type="Gene3D" id="1.10.150.910">
    <property type="match status" value="1"/>
</dbReference>
<feature type="domain" description="RSE1/DDB1/CPSF1 C-terminal" evidence="5">
    <location>
        <begin position="791"/>
        <end position="1111"/>
    </location>
</feature>
<dbReference type="InterPro" id="IPR018846">
    <property type="entry name" value="Beta-prop_RSE1/DDB1/CPSF1_1st"/>
</dbReference>
<dbReference type="RefSeq" id="XP_005714008.1">
    <property type="nucleotide sequence ID" value="XM_005713951.1"/>
</dbReference>